<gene>
    <name evidence="1" type="ORF">MC45_17990</name>
</gene>
<name>A0A097ELG6_9SPHN</name>
<dbReference type="AlphaFoldDB" id="A0A097ELG6"/>
<proteinExistence type="predicted"/>
<dbReference type="KEGG" id="stax:MC45_17990"/>
<reference evidence="1 2" key="1">
    <citation type="submission" date="2014-09" db="EMBL/GenBank/DDBJ databases">
        <title>Using Illumina technology Improving SMRT sequencing Genome Assembly by RASTools.</title>
        <authorList>
            <person name="Zhou Y."/>
            <person name="Ma T."/>
            <person name="Liu T."/>
        </authorList>
    </citation>
    <scope>NUCLEOTIDE SEQUENCE [LARGE SCALE GENOMIC DNA]</scope>
    <source>
        <strain evidence="1 2">ATCC 55669</strain>
        <plasmid evidence="2">Plasmid STP1</plasmid>
    </source>
</reference>
<evidence type="ECO:0008006" key="3">
    <source>
        <dbReference type="Google" id="ProtNLM"/>
    </source>
</evidence>
<dbReference type="InterPro" id="IPR036709">
    <property type="entry name" value="Autotransporte_beta_dom_sf"/>
</dbReference>
<dbReference type="HOGENOM" id="CLU_2345254_0_0_5"/>
<dbReference type="Proteomes" id="UP000033200">
    <property type="component" value="Plasmid STP1"/>
</dbReference>
<evidence type="ECO:0000313" key="1">
    <source>
        <dbReference type="EMBL" id="AIT08413.1"/>
    </source>
</evidence>
<geneLocation type="plasmid" evidence="1 2">
    <name>STP1</name>
</geneLocation>
<evidence type="ECO:0000313" key="2">
    <source>
        <dbReference type="Proteomes" id="UP000033200"/>
    </source>
</evidence>
<sequence length="97" mass="10173">MIVDDSAGTSDAAFRPYVGFGLRAQLQGRKPEAFGGYAGAPLVLGAFGAQRAPLVGTVSAGVGYRLNDGIELFSTVEAQTGRDDHRESIATGVRLRF</sequence>
<dbReference type="SUPFAM" id="SSF103515">
    <property type="entry name" value="Autotransporter"/>
    <property type="match status" value="1"/>
</dbReference>
<protein>
    <recommendedName>
        <fullName evidence="3">Autotransporter domain-containing protein</fullName>
    </recommendedName>
</protein>
<dbReference type="Gene3D" id="2.40.128.130">
    <property type="entry name" value="Autotransporter beta-domain"/>
    <property type="match status" value="1"/>
</dbReference>
<keyword evidence="2" id="KW-1185">Reference proteome</keyword>
<dbReference type="EMBL" id="CP009572">
    <property type="protein sequence ID" value="AIT08413.1"/>
    <property type="molecule type" value="Genomic_DNA"/>
</dbReference>
<dbReference type="RefSeq" id="WP_041394093.1">
    <property type="nucleotide sequence ID" value="NZ_CP009572.1"/>
</dbReference>
<accession>A0A097ELG6</accession>
<organism evidence="1 2">
    <name type="scientific">Sphingomonas taxi</name>
    <dbReference type="NCBI Taxonomy" id="1549858"/>
    <lineage>
        <taxon>Bacteria</taxon>
        <taxon>Pseudomonadati</taxon>
        <taxon>Pseudomonadota</taxon>
        <taxon>Alphaproteobacteria</taxon>
        <taxon>Sphingomonadales</taxon>
        <taxon>Sphingomonadaceae</taxon>
        <taxon>Sphingomonas</taxon>
    </lineage>
</organism>
<keyword evidence="1" id="KW-0614">Plasmid</keyword>